<evidence type="ECO:0000256" key="1">
    <source>
        <dbReference type="SAM" id="MobiDB-lite"/>
    </source>
</evidence>
<accession>A0A916T8B3</accession>
<name>A0A916T8B3_9SPHN</name>
<dbReference type="RefSeq" id="WP_373284564.1">
    <property type="nucleotide sequence ID" value="NZ_BMIH01000003.1"/>
</dbReference>
<evidence type="ECO:0000313" key="3">
    <source>
        <dbReference type="Proteomes" id="UP000623067"/>
    </source>
</evidence>
<dbReference type="Proteomes" id="UP000623067">
    <property type="component" value="Unassembled WGS sequence"/>
</dbReference>
<proteinExistence type="predicted"/>
<comment type="caution">
    <text evidence="2">The sequence shown here is derived from an EMBL/GenBank/DDBJ whole genome shotgun (WGS) entry which is preliminary data.</text>
</comment>
<keyword evidence="3" id="KW-1185">Reference proteome</keyword>
<protein>
    <submittedName>
        <fullName evidence="2">Uncharacterized protein</fullName>
    </submittedName>
</protein>
<sequence>MADREDAGMPENHVGTDPETPIERRDEDARSDLEQVVSARSDAVERGEGGPEPETFTRAGDFDGNSGTGGEVKNQDLTQQ</sequence>
<reference evidence="2" key="2">
    <citation type="submission" date="2020-09" db="EMBL/GenBank/DDBJ databases">
        <authorList>
            <person name="Sun Q."/>
            <person name="Zhou Y."/>
        </authorList>
    </citation>
    <scope>NUCLEOTIDE SEQUENCE</scope>
    <source>
        <strain evidence="2">CGMCC 1.15330</strain>
    </source>
</reference>
<organism evidence="2 3">
    <name type="scientific">Sphingomonas metalli</name>
    <dbReference type="NCBI Taxonomy" id="1779358"/>
    <lineage>
        <taxon>Bacteria</taxon>
        <taxon>Pseudomonadati</taxon>
        <taxon>Pseudomonadota</taxon>
        <taxon>Alphaproteobacteria</taxon>
        <taxon>Sphingomonadales</taxon>
        <taxon>Sphingomonadaceae</taxon>
        <taxon>Sphingomonas</taxon>
    </lineage>
</organism>
<feature type="region of interest" description="Disordered" evidence="1">
    <location>
        <begin position="1"/>
        <end position="80"/>
    </location>
</feature>
<dbReference type="EMBL" id="BMIH01000003">
    <property type="protein sequence ID" value="GGB35452.1"/>
    <property type="molecule type" value="Genomic_DNA"/>
</dbReference>
<evidence type="ECO:0000313" key="2">
    <source>
        <dbReference type="EMBL" id="GGB35452.1"/>
    </source>
</evidence>
<dbReference type="AlphaFoldDB" id="A0A916T8B3"/>
<feature type="compositionally biased region" description="Basic and acidic residues" evidence="1">
    <location>
        <begin position="21"/>
        <end position="33"/>
    </location>
</feature>
<reference evidence="2" key="1">
    <citation type="journal article" date="2014" name="Int. J. Syst. Evol. Microbiol.">
        <title>Complete genome sequence of Corynebacterium casei LMG S-19264T (=DSM 44701T), isolated from a smear-ripened cheese.</title>
        <authorList>
            <consortium name="US DOE Joint Genome Institute (JGI-PGF)"/>
            <person name="Walter F."/>
            <person name="Albersmeier A."/>
            <person name="Kalinowski J."/>
            <person name="Ruckert C."/>
        </authorList>
    </citation>
    <scope>NUCLEOTIDE SEQUENCE</scope>
    <source>
        <strain evidence="2">CGMCC 1.15330</strain>
    </source>
</reference>
<gene>
    <name evidence="2" type="ORF">GCM10011380_26060</name>
</gene>